<dbReference type="EMBL" id="ACGT01000002">
    <property type="protein sequence ID" value="EEJ74828.1"/>
    <property type="molecule type" value="Genomic_DNA"/>
</dbReference>
<accession>C2EFS5</accession>
<reference evidence="1 2" key="1">
    <citation type="submission" date="2009-01" db="EMBL/GenBank/DDBJ databases">
        <authorList>
            <person name="Qin X."/>
            <person name="Bachman B."/>
            <person name="Battles P."/>
            <person name="Bell A."/>
            <person name="Bess C."/>
            <person name="Bickham C."/>
            <person name="Chaboub L."/>
            <person name="Chen D."/>
            <person name="Coyle M."/>
            <person name="Deiros D.R."/>
            <person name="Dinh H."/>
            <person name="Forbes L."/>
            <person name="Fowler G."/>
            <person name="Francisco L."/>
            <person name="Fu Q."/>
            <person name="Gubbala S."/>
            <person name="Hale W."/>
            <person name="Han Y."/>
            <person name="Hemphill L."/>
            <person name="Highlander S.K."/>
            <person name="Hirani K."/>
            <person name="Hogues M."/>
            <person name="Jackson L."/>
            <person name="Jakkamsetti A."/>
            <person name="Javaid M."/>
            <person name="Jiang H."/>
            <person name="Korchina V."/>
            <person name="Kovar C."/>
            <person name="Lara F."/>
            <person name="Lee S."/>
            <person name="Mata R."/>
            <person name="Mathew T."/>
            <person name="Moen C."/>
            <person name="Morales K."/>
            <person name="Munidasa M."/>
            <person name="Nazareth L."/>
            <person name="Ngo R."/>
            <person name="Nguyen L."/>
            <person name="Okwuonu G."/>
            <person name="Ongeri F."/>
            <person name="Patil S."/>
            <person name="Petrosino J."/>
            <person name="Pham C."/>
            <person name="Pham P."/>
            <person name="Pu L.-L."/>
            <person name="Puazo M."/>
            <person name="Raj R."/>
            <person name="Reid J."/>
            <person name="Rouhana J."/>
            <person name="Saada N."/>
            <person name="Shang Y."/>
            <person name="Simmons D."/>
            <person name="Thornton R."/>
            <person name="Warren J."/>
            <person name="Weissenberger G."/>
            <person name="Zhang J."/>
            <person name="Zhang L."/>
            <person name="Zhou C."/>
            <person name="Zhu D."/>
            <person name="Muzny D."/>
            <person name="Worley K."/>
            <person name="Gibbs R."/>
        </authorList>
    </citation>
    <scope>NUCLEOTIDE SEQUENCE [LARGE SCALE GENOMIC DNA]</scope>
    <source>
        <strain evidence="1 2">ATCC 11741</strain>
    </source>
</reference>
<dbReference type="AlphaFoldDB" id="C2EFS5"/>
<name>C2EFS5_9LACO</name>
<proteinExistence type="predicted"/>
<protein>
    <submittedName>
        <fullName evidence="1">Uncharacterized protein</fullName>
    </submittedName>
</protein>
<organism evidence="1 2">
    <name type="scientific">Ligilactobacillus salivarius DSM 20555 = ATCC 11741</name>
    <dbReference type="NCBI Taxonomy" id="1423799"/>
    <lineage>
        <taxon>Bacteria</taxon>
        <taxon>Bacillati</taxon>
        <taxon>Bacillota</taxon>
        <taxon>Bacilli</taxon>
        <taxon>Lactobacillales</taxon>
        <taxon>Lactobacillaceae</taxon>
        <taxon>Ligilactobacillus</taxon>
    </lineage>
</organism>
<dbReference type="Proteomes" id="UP000003531">
    <property type="component" value="Unassembled WGS sequence"/>
</dbReference>
<sequence length="47" mass="5504">MKVSLFLLSLKLSGKKIINMLELIKIHLVQLVERGINYNYEKRNSSK</sequence>
<evidence type="ECO:0000313" key="2">
    <source>
        <dbReference type="Proteomes" id="UP000003531"/>
    </source>
</evidence>
<gene>
    <name evidence="1" type="ORF">HMPREF0545_0497</name>
</gene>
<comment type="caution">
    <text evidence="1">The sequence shown here is derived from an EMBL/GenBank/DDBJ whole genome shotgun (WGS) entry which is preliminary data.</text>
</comment>
<dbReference type="HOGENOM" id="CLU_3169621_0_0_9"/>
<evidence type="ECO:0000313" key="1">
    <source>
        <dbReference type="EMBL" id="EEJ74828.1"/>
    </source>
</evidence>